<comment type="caution">
    <text evidence="13">The sequence shown here is derived from an EMBL/GenBank/DDBJ whole genome shotgun (WGS) entry which is preliminary data.</text>
</comment>
<evidence type="ECO:0000256" key="5">
    <source>
        <dbReference type="ARBA" id="ARBA00022475"/>
    </source>
</evidence>
<comment type="subcellular location">
    <subcellularLocation>
        <location evidence="2">Cell membrane</location>
        <topology evidence="2">Multi-pass membrane protein</topology>
    </subcellularLocation>
</comment>
<feature type="transmembrane region" description="Helical" evidence="12">
    <location>
        <begin position="212"/>
        <end position="230"/>
    </location>
</feature>
<feature type="transmembrane region" description="Helical" evidence="12">
    <location>
        <begin position="85"/>
        <end position="107"/>
    </location>
</feature>
<sequence length="466" mass="51037">MEHFYIIVFVMLLAFCGGLELLKKGPQGSGALEMGKGPQEKMATIFLAFRNNYLVVYSLMMAGDWLQGPYVYALYSHYGYSKGDIGKLFIAGFGSSMIFGTIVGSLADKYGRKKCALTYVVTYILSCVTKHSPDYWILMLGRFFGGIATSLLFSAFESWLVAEHFKRGFEAQWLSNTFSKAVFLGNGLMAILCGLLANFLVDNLHLGPVAPFDASATVLLIGGIVIHTTWSENFGDNSGNVPLSVQFSKAATAIASDPKIALLGAMQSLFEGSMYTFVFLWTPALSPRGEDIPHGFIFATMMLACMCGSSIAARLMNKSGPPAEKYMQYVFVLSAFALLIPVWFSVQDIPVVEGIHVGGITFDGQVQLFGFLVFEACVGIFWPSIMSMRSKYIPEESRSTIMNFFRIPLNLFVCIVLYNVSMFSLASMFAMCSSFLLVAAACQWKLYSIAVAADLISSGSKEDDTA</sequence>
<dbReference type="GO" id="GO:0006811">
    <property type="term" value="P:monoatomic ion transport"/>
    <property type="evidence" value="ECO:0007669"/>
    <property type="project" value="UniProtKB-KW"/>
</dbReference>
<proteinExistence type="predicted"/>
<evidence type="ECO:0000256" key="11">
    <source>
        <dbReference type="ARBA" id="ARBA00032555"/>
    </source>
</evidence>
<dbReference type="InterPro" id="IPR008509">
    <property type="entry name" value="MOT2/MFSD5"/>
</dbReference>
<keyword evidence="7 12" id="KW-1133">Transmembrane helix</keyword>
<feature type="transmembrane region" description="Helical" evidence="12">
    <location>
        <begin position="327"/>
        <end position="346"/>
    </location>
</feature>
<evidence type="ECO:0000256" key="2">
    <source>
        <dbReference type="ARBA" id="ARBA00004651"/>
    </source>
</evidence>
<feature type="transmembrane region" description="Helical" evidence="12">
    <location>
        <begin position="295"/>
        <end position="315"/>
    </location>
</feature>
<evidence type="ECO:0000256" key="12">
    <source>
        <dbReference type="SAM" id="Phobius"/>
    </source>
</evidence>
<feature type="transmembrane region" description="Helical" evidence="12">
    <location>
        <begin position="181"/>
        <end position="200"/>
    </location>
</feature>
<evidence type="ECO:0000313" key="14">
    <source>
        <dbReference type="Proteomes" id="UP001190700"/>
    </source>
</evidence>
<feature type="transmembrane region" description="Helical" evidence="12">
    <location>
        <begin position="43"/>
        <end position="65"/>
    </location>
</feature>
<keyword evidence="14" id="KW-1185">Reference proteome</keyword>
<dbReference type="PANTHER" id="PTHR23516">
    <property type="entry name" value="SAM (S-ADENOSYL METHIONINE) TRANSPORTER"/>
    <property type="match status" value="1"/>
</dbReference>
<dbReference type="GO" id="GO:0015098">
    <property type="term" value="F:molybdate ion transmembrane transporter activity"/>
    <property type="evidence" value="ECO:0007669"/>
    <property type="project" value="InterPro"/>
</dbReference>
<name>A0AAE0GRK0_9CHLO</name>
<keyword evidence="9 12" id="KW-0472">Membrane</keyword>
<comment type="function">
    <text evidence="1">Mediates high-affinity intracellular uptake of the rare oligo-element molybdenum.</text>
</comment>
<evidence type="ECO:0000313" key="13">
    <source>
        <dbReference type="EMBL" id="KAK3282231.1"/>
    </source>
</evidence>
<keyword evidence="6 12" id="KW-0812">Transmembrane</keyword>
<dbReference type="PANTHER" id="PTHR23516:SF1">
    <property type="entry name" value="MOLYBDATE-ANION TRANSPORTER"/>
    <property type="match status" value="1"/>
</dbReference>
<keyword evidence="8" id="KW-0406">Ion transport</keyword>
<dbReference type="GO" id="GO:0005886">
    <property type="term" value="C:plasma membrane"/>
    <property type="evidence" value="ECO:0007669"/>
    <property type="project" value="UniProtKB-SubCell"/>
</dbReference>
<dbReference type="SUPFAM" id="SSF103473">
    <property type="entry name" value="MFS general substrate transporter"/>
    <property type="match status" value="1"/>
</dbReference>
<accession>A0AAE0GRK0</accession>
<dbReference type="InterPro" id="IPR036259">
    <property type="entry name" value="MFS_trans_sf"/>
</dbReference>
<keyword evidence="5" id="KW-1003">Cell membrane</keyword>
<evidence type="ECO:0000256" key="3">
    <source>
        <dbReference type="ARBA" id="ARBA00021242"/>
    </source>
</evidence>
<evidence type="ECO:0000256" key="8">
    <source>
        <dbReference type="ARBA" id="ARBA00023065"/>
    </source>
</evidence>
<evidence type="ECO:0000256" key="9">
    <source>
        <dbReference type="ARBA" id="ARBA00023136"/>
    </source>
</evidence>
<feature type="transmembrane region" description="Helical" evidence="12">
    <location>
        <begin position="366"/>
        <end position="386"/>
    </location>
</feature>
<reference evidence="13 14" key="1">
    <citation type="journal article" date="2015" name="Genome Biol. Evol.">
        <title>Comparative Genomics of a Bacterivorous Green Alga Reveals Evolutionary Causalities and Consequences of Phago-Mixotrophic Mode of Nutrition.</title>
        <authorList>
            <person name="Burns J.A."/>
            <person name="Paasch A."/>
            <person name="Narechania A."/>
            <person name="Kim E."/>
        </authorList>
    </citation>
    <scope>NUCLEOTIDE SEQUENCE [LARGE SCALE GENOMIC DNA]</scope>
    <source>
        <strain evidence="13 14">PLY_AMNH</strain>
    </source>
</reference>
<gene>
    <name evidence="13" type="ORF">CYMTET_10017</name>
</gene>
<evidence type="ECO:0000256" key="4">
    <source>
        <dbReference type="ARBA" id="ARBA00022448"/>
    </source>
</evidence>
<evidence type="ECO:0000256" key="7">
    <source>
        <dbReference type="ARBA" id="ARBA00022989"/>
    </source>
</evidence>
<evidence type="ECO:0000256" key="6">
    <source>
        <dbReference type="ARBA" id="ARBA00022692"/>
    </source>
</evidence>
<feature type="transmembrane region" description="Helical" evidence="12">
    <location>
        <begin position="6"/>
        <end position="22"/>
    </location>
</feature>
<dbReference type="EMBL" id="LGRX02003430">
    <property type="protein sequence ID" value="KAK3282231.1"/>
    <property type="molecule type" value="Genomic_DNA"/>
</dbReference>
<evidence type="ECO:0000256" key="10">
    <source>
        <dbReference type="ARBA" id="ARBA00030646"/>
    </source>
</evidence>
<keyword evidence="4" id="KW-0813">Transport</keyword>
<dbReference type="Proteomes" id="UP001190700">
    <property type="component" value="Unassembled WGS sequence"/>
</dbReference>
<dbReference type="Gene3D" id="1.20.1250.20">
    <property type="entry name" value="MFS general substrate transporter like domains"/>
    <property type="match status" value="1"/>
</dbReference>
<dbReference type="Pfam" id="PF05631">
    <property type="entry name" value="MFS_5"/>
    <property type="match status" value="1"/>
</dbReference>
<dbReference type="AlphaFoldDB" id="A0AAE0GRK0"/>
<feature type="transmembrane region" description="Helical" evidence="12">
    <location>
        <begin position="407"/>
        <end position="429"/>
    </location>
</feature>
<evidence type="ECO:0000256" key="1">
    <source>
        <dbReference type="ARBA" id="ARBA00003019"/>
    </source>
</evidence>
<organism evidence="13 14">
    <name type="scientific">Cymbomonas tetramitiformis</name>
    <dbReference type="NCBI Taxonomy" id="36881"/>
    <lineage>
        <taxon>Eukaryota</taxon>
        <taxon>Viridiplantae</taxon>
        <taxon>Chlorophyta</taxon>
        <taxon>Pyramimonadophyceae</taxon>
        <taxon>Pyramimonadales</taxon>
        <taxon>Pyramimonadaceae</taxon>
        <taxon>Cymbomonas</taxon>
    </lineage>
</organism>
<dbReference type="CDD" id="cd17487">
    <property type="entry name" value="MFS_MFSD5_like"/>
    <property type="match status" value="1"/>
</dbReference>
<feature type="transmembrane region" description="Helical" evidence="12">
    <location>
        <begin position="140"/>
        <end position="161"/>
    </location>
</feature>
<protein>
    <recommendedName>
        <fullName evidence="3">Molybdate-anion transporter</fullName>
    </recommendedName>
    <alternativeName>
        <fullName evidence="10">Major facilitator superfamily domain-containing protein 5</fullName>
    </alternativeName>
    <alternativeName>
        <fullName evidence="11">Molybdate transporter 2 homolog</fullName>
    </alternativeName>
</protein>